<feature type="transmembrane region" description="Helical" evidence="7">
    <location>
        <begin position="14"/>
        <end position="42"/>
    </location>
</feature>
<keyword evidence="5 7" id="KW-1133">Transmembrane helix</keyword>
<feature type="transmembrane region" description="Helical" evidence="7">
    <location>
        <begin position="157"/>
        <end position="176"/>
    </location>
</feature>
<keyword evidence="9" id="KW-1185">Reference proteome</keyword>
<dbReference type="PANTHER" id="PTHR40043:SF1">
    <property type="entry name" value="UPF0719 INNER MEMBRANE PROTEIN YJFL"/>
    <property type="match status" value="1"/>
</dbReference>
<evidence type="ECO:0000313" key="8">
    <source>
        <dbReference type="EMBL" id="AWB66790.1"/>
    </source>
</evidence>
<feature type="transmembrane region" description="Helical" evidence="7">
    <location>
        <begin position="87"/>
        <end position="107"/>
    </location>
</feature>
<proteinExistence type="inferred from homology"/>
<reference evidence="8 9" key="1">
    <citation type="submission" date="2018-01" db="EMBL/GenBank/DDBJ databases">
        <title>Genome sequence of a Cantenovulum-like bacteria.</title>
        <authorList>
            <person name="Tan W.R."/>
            <person name="Lau N.-S."/>
            <person name="Go F."/>
            <person name="Amirul A.-A.A."/>
        </authorList>
    </citation>
    <scope>NUCLEOTIDE SEQUENCE [LARGE SCALE GENOMIC DNA]</scope>
    <source>
        <strain evidence="8 9">CCB-QB4</strain>
    </source>
</reference>
<evidence type="ECO:0000256" key="1">
    <source>
        <dbReference type="ARBA" id="ARBA00004651"/>
    </source>
</evidence>
<gene>
    <name evidence="8" type="ORF">C2869_10280</name>
</gene>
<keyword evidence="6 7" id="KW-0472">Membrane</keyword>
<dbReference type="PANTHER" id="PTHR40043">
    <property type="entry name" value="UPF0719 INNER MEMBRANE PROTEIN YJFL"/>
    <property type="match status" value="1"/>
</dbReference>
<evidence type="ECO:0000256" key="2">
    <source>
        <dbReference type="ARBA" id="ARBA00005779"/>
    </source>
</evidence>
<evidence type="ECO:0000313" key="9">
    <source>
        <dbReference type="Proteomes" id="UP000244441"/>
    </source>
</evidence>
<keyword evidence="4 7" id="KW-0812">Transmembrane</keyword>
<evidence type="ECO:0000256" key="3">
    <source>
        <dbReference type="ARBA" id="ARBA00022475"/>
    </source>
</evidence>
<evidence type="ECO:0000256" key="6">
    <source>
        <dbReference type="ARBA" id="ARBA00023136"/>
    </source>
</evidence>
<feature type="transmembrane region" description="Helical" evidence="7">
    <location>
        <begin position="127"/>
        <end position="151"/>
    </location>
</feature>
<feature type="transmembrane region" description="Helical" evidence="7">
    <location>
        <begin position="278"/>
        <end position="298"/>
    </location>
</feature>
<dbReference type="OrthoDB" id="6397734at2"/>
<dbReference type="GO" id="GO:0005886">
    <property type="term" value="C:plasma membrane"/>
    <property type="evidence" value="ECO:0007669"/>
    <property type="project" value="UniProtKB-SubCell"/>
</dbReference>
<dbReference type="Pfam" id="PF03994">
    <property type="entry name" value="DUF350"/>
    <property type="match status" value="2"/>
</dbReference>
<sequence>MNLLNNAFFLTPELITILVIDLVIAVILLSAVRYLAGLWMGVNTKDELAHKDNYAFGISMAGSVAGVGIVLTGSITGEAANSYVTEAVGVLSYGVLGIILIKLGRIIHDKVALNEVNKKAEIKRENIAVAIVDAAATIATAIVIRAVLLWVEGLDGYTVIAVLSGFIVAQTLLVVVTRIRENMYAKANQGDSLQEALQGGQVALALRHSGHLISTALVVKAASYFLIYEPTAIVSNLIGWLVISLIMAVVMFVIGRIAKHILLLGINVAEEIDQQDNIGLAAIEMALMITIALMLGALMV</sequence>
<dbReference type="InterPro" id="IPR007140">
    <property type="entry name" value="DUF350"/>
</dbReference>
<dbReference type="Proteomes" id="UP000244441">
    <property type="component" value="Chromosome"/>
</dbReference>
<evidence type="ECO:0000256" key="7">
    <source>
        <dbReference type="SAM" id="Phobius"/>
    </source>
</evidence>
<protein>
    <recommendedName>
        <fullName evidence="10">ATP synthase F0 subunit A</fullName>
    </recommendedName>
</protein>
<accession>A0A2S0VRR6</accession>
<dbReference type="KEGG" id="cate:C2869_10280"/>
<name>A0A2S0VRR6_9ALTE</name>
<evidence type="ECO:0000256" key="4">
    <source>
        <dbReference type="ARBA" id="ARBA00022692"/>
    </source>
</evidence>
<evidence type="ECO:0000256" key="5">
    <source>
        <dbReference type="ARBA" id="ARBA00022989"/>
    </source>
</evidence>
<feature type="transmembrane region" description="Helical" evidence="7">
    <location>
        <begin position="237"/>
        <end position="258"/>
    </location>
</feature>
<keyword evidence="3" id="KW-1003">Cell membrane</keyword>
<comment type="subcellular location">
    <subcellularLocation>
        <location evidence="1">Cell membrane</location>
        <topology evidence="1">Multi-pass membrane protein</topology>
    </subcellularLocation>
</comment>
<organism evidence="8 9">
    <name type="scientific">Saccharobesus litoralis</name>
    <dbReference type="NCBI Taxonomy" id="2172099"/>
    <lineage>
        <taxon>Bacteria</taxon>
        <taxon>Pseudomonadati</taxon>
        <taxon>Pseudomonadota</taxon>
        <taxon>Gammaproteobacteria</taxon>
        <taxon>Alteromonadales</taxon>
        <taxon>Alteromonadaceae</taxon>
        <taxon>Saccharobesus</taxon>
    </lineage>
</organism>
<dbReference type="EMBL" id="CP026604">
    <property type="protein sequence ID" value="AWB66790.1"/>
    <property type="molecule type" value="Genomic_DNA"/>
</dbReference>
<evidence type="ECO:0008006" key="10">
    <source>
        <dbReference type="Google" id="ProtNLM"/>
    </source>
</evidence>
<dbReference type="AlphaFoldDB" id="A0A2S0VRR6"/>
<dbReference type="RefSeq" id="WP_108602846.1">
    <property type="nucleotide sequence ID" value="NZ_CP026604.1"/>
</dbReference>
<feature type="transmembrane region" description="Helical" evidence="7">
    <location>
        <begin position="54"/>
        <end position="75"/>
    </location>
</feature>
<comment type="similarity">
    <text evidence="2">Belongs to the UPF0719 family.</text>
</comment>